<dbReference type="Proteomes" id="UP001434737">
    <property type="component" value="Chromosome"/>
</dbReference>
<reference evidence="1 2" key="1">
    <citation type="submission" date="2024-02" db="EMBL/GenBank/DDBJ databases">
        <title>Genome and pathogenicity analysis of Helicobacter mastomyrinus isolated from mice.</title>
        <authorList>
            <person name="Zhu L."/>
        </authorList>
    </citation>
    <scope>NUCLEOTIDE SEQUENCE [LARGE SCALE GENOMIC DNA]</scope>
    <source>
        <strain evidence="1 2">Hm-17</strain>
    </source>
</reference>
<protein>
    <submittedName>
        <fullName evidence="1">Uncharacterized protein</fullName>
    </submittedName>
</protein>
<keyword evidence="2" id="KW-1185">Reference proteome</keyword>
<gene>
    <name evidence="1" type="ORF">V3I05_06725</name>
</gene>
<proteinExistence type="predicted"/>
<name>A0ABZ3F2Q3_9HELI</name>
<dbReference type="RefSeq" id="WP_343353053.1">
    <property type="nucleotide sequence ID" value="NZ_CP145316.1"/>
</dbReference>
<evidence type="ECO:0000313" key="2">
    <source>
        <dbReference type="Proteomes" id="UP001434737"/>
    </source>
</evidence>
<dbReference type="EMBL" id="CP145316">
    <property type="protein sequence ID" value="XAM17378.1"/>
    <property type="molecule type" value="Genomic_DNA"/>
</dbReference>
<organism evidence="1 2">
    <name type="scientific">Helicobacter mastomyrinus</name>
    <dbReference type="NCBI Taxonomy" id="287948"/>
    <lineage>
        <taxon>Bacteria</taxon>
        <taxon>Pseudomonadati</taxon>
        <taxon>Campylobacterota</taxon>
        <taxon>Epsilonproteobacteria</taxon>
        <taxon>Campylobacterales</taxon>
        <taxon>Helicobacteraceae</taxon>
        <taxon>Helicobacter</taxon>
    </lineage>
</organism>
<accession>A0ABZ3F2Q3</accession>
<sequence>MSEIQVVGKNNDVKMYRISNYSLNIIKKMAKHSNNLIVTITSTTRTPMEQAEEMYKGCVSEGIQEQYKLYAAAGDKVIKVYEDLHKTKTKQEVIQAMYEKIVALGAYNVSHHCIEDVSKTNTIDISVWRLKNPQDFKREIRKFETLKKLKFIDETKRQCYHIEITQP</sequence>
<evidence type="ECO:0000313" key="1">
    <source>
        <dbReference type="EMBL" id="XAM17378.1"/>
    </source>
</evidence>